<protein>
    <submittedName>
        <fullName evidence="1">Uncharacterized protein</fullName>
    </submittedName>
</protein>
<dbReference type="EMBL" id="CP045851">
    <property type="protein sequence ID" value="QGG94565.1"/>
    <property type="molecule type" value="Genomic_DNA"/>
</dbReference>
<reference evidence="1 2" key="1">
    <citation type="submission" date="2019-11" db="EMBL/GenBank/DDBJ databases">
        <authorList>
            <person name="He Y."/>
        </authorList>
    </citation>
    <scope>NUCLEOTIDE SEQUENCE [LARGE SCALE GENOMIC DNA]</scope>
    <source>
        <strain evidence="1 2">SCSIO 58843</strain>
    </source>
</reference>
<organism evidence="1 2">
    <name type="scientific">Actinomarinicola tropica</name>
    <dbReference type="NCBI Taxonomy" id="2789776"/>
    <lineage>
        <taxon>Bacteria</taxon>
        <taxon>Bacillati</taxon>
        <taxon>Actinomycetota</taxon>
        <taxon>Acidimicrobiia</taxon>
        <taxon>Acidimicrobiales</taxon>
        <taxon>Iamiaceae</taxon>
        <taxon>Actinomarinicola</taxon>
    </lineage>
</organism>
<sequence length="434" mass="46436">MATAQEASDDDRRQLATALLTAILEQPSYGPDNLLDAGAFALLLDAVPDQVEAALDPAADRHVGGQRYLRQHVFTIPGPSGAMWLERLIRADDTHAYFLFTDMRIGKLPTWSEVDWSDRLDAIARVASEPRPTIVRMLSMATVPRSATPALVRVAIAHGTGPTDSLVRGAAATIRSHRRGDESDLELIDWEAHRVAPELHRWLLELSGESGERDPLVAAARSAGRIDDAAAAILAAPLDRPAWADGEVPWTVAEVVTIGEVDLPGGTLTGGDPWYTGGHEGFPWTVRLEAEAARVDVVVVEHPLYGRECAALHLVTAGAAPVDHWEPVAGRVVPEGYHVEIGIAGFGSVAAYEGGAIPETDREEVPGSPHPFWHLFGTDDRGGLALCSVGPQHQVCRTWVGRTEAGHAVAAVTDLGLLDLDLAATVPTWLAGPR</sequence>
<name>A0A5Q2RMY9_9ACTN</name>
<dbReference type="KEGG" id="atq:GH723_05280"/>
<dbReference type="Proteomes" id="UP000334019">
    <property type="component" value="Chromosome"/>
</dbReference>
<keyword evidence="2" id="KW-1185">Reference proteome</keyword>
<proteinExistence type="predicted"/>
<evidence type="ECO:0000313" key="2">
    <source>
        <dbReference type="Proteomes" id="UP000334019"/>
    </source>
</evidence>
<gene>
    <name evidence="1" type="ORF">GH723_05280</name>
</gene>
<accession>A0A5Q2RMY9</accession>
<evidence type="ECO:0000313" key="1">
    <source>
        <dbReference type="EMBL" id="QGG94565.1"/>
    </source>
</evidence>
<dbReference type="AlphaFoldDB" id="A0A5Q2RMY9"/>